<dbReference type="EMBL" id="FRCR01000006">
    <property type="protein sequence ID" value="SHM48824.1"/>
    <property type="molecule type" value="Genomic_DNA"/>
</dbReference>
<dbReference type="SUPFAM" id="SSF51703">
    <property type="entry name" value="Cobalamin (vitamin B12)-dependent enzymes"/>
    <property type="match status" value="1"/>
</dbReference>
<dbReference type="GO" id="GO:0031419">
    <property type="term" value="F:cobalamin binding"/>
    <property type="evidence" value="ECO:0007669"/>
    <property type="project" value="InterPro"/>
</dbReference>
<evidence type="ECO:0000313" key="2">
    <source>
        <dbReference type="EMBL" id="SHM48824.1"/>
    </source>
</evidence>
<feature type="domain" description="Methylmalonyl-CoA mutase alpha/beta chain catalytic" evidence="1">
    <location>
        <begin position="38"/>
        <end position="95"/>
    </location>
</feature>
<dbReference type="AlphaFoldDB" id="A0A1M7J756"/>
<dbReference type="STRING" id="447595.SAMN05660826_01136"/>
<dbReference type="PANTHER" id="PTHR48101">
    <property type="entry name" value="METHYLMALONYL-COA MUTASE, MITOCHONDRIAL-RELATED"/>
    <property type="match status" value="1"/>
</dbReference>
<reference evidence="3" key="1">
    <citation type="submission" date="2016-11" db="EMBL/GenBank/DDBJ databases">
        <authorList>
            <person name="Varghese N."/>
            <person name="Submissions S."/>
        </authorList>
    </citation>
    <scope>NUCLEOTIDE SEQUENCE [LARGE SCALE GENOMIC DNA]</scope>
    <source>
        <strain evidence="3">DSM 18802</strain>
    </source>
</reference>
<organism evidence="2 3">
    <name type="scientific">Caldanaerovirga acetigignens</name>
    <dbReference type="NCBI Taxonomy" id="447595"/>
    <lineage>
        <taxon>Bacteria</taxon>
        <taxon>Bacillati</taxon>
        <taxon>Bacillota</taxon>
        <taxon>Clostridia</taxon>
        <taxon>Thermosediminibacterales</taxon>
        <taxon>Thermosediminibacteraceae</taxon>
        <taxon>Caldanaerovirga</taxon>
    </lineage>
</organism>
<name>A0A1M7J756_9FIRM</name>
<protein>
    <submittedName>
        <fullName evidence="2">Methylmalonyl-CoA mutase</fullName>
    </submittedName>
</protein>
<keyword evidence="3" id="KW-1185">Reference proteome</keyword>
<feature type="non-terminal residue" evidence="2">
    <location>
        <position position="95"/>
    </location>
</feature>
<evidence type="ECO:0000259" key="1">
    <source>
        <dbReference type="Pfam" id="PF01642"/>
    </source>
</evidence>
<dbReference type="Gene3D" id="3.20.20.240">
    <property type="entry name" value="Methylmalonyl-CoA mutase"/>
    <property type="match status" value="1"/>
</dbReference>
<sequence>MFDKESLKRIEKEKVRWENSTVKKVIEKTPERYERFHTGSNLEVNRLYTPLDVQGMDYVEDLGFPGEYPFTRGIQPTMYRGRLWTMRQYAGFGTA</sequence>
<dbReference type="Proteomes" id="UP000184375">
    <property type="component" value="Unassembled WGS sequence"/>
</dbReference>
<accession>A0A1M7J756</accession>
<gene>
    <name evidence="2" type="ORF">SAMN05660826_01136</name>
</gene>
<dbReference type="InterPro" id="IPR016176">
    <property type="entry name" value="Cbl-dep_enz_cat"/>
</dbReference>
<dbReference type="InterPro" id="IPR006099">
    <property type="entry name" value="MeMalonylCoA_mutase_a/b_cat"/>
</dbReference>
<evidence type="ECO:0000313" key="3">
    <source>
        <dbReference type="Proteomes" id="UP000184375"/>
    </source>
</evidence>
<dbReference type="GO" id="GO:0016866">
    <property type="term" value="F:intramolecular transferase activity"/>
    <property type="evidence" value="ECO:0007669"/>
    <property type="project" value="InterPro"/>
</dbReference>
<dbReference type="RefSeq" id="WP_244269763.1">
    <property type="nucleotide sequence ID" value="NZ_FRCR01000006.1"/>
</dbReference>
<dbReference type="Pfam" id="PF01642">
    <property type="entry name" value="MM_CoA_mutase"/>
    <property type="match status" value="1"/>
</dbReference>
<proteinExistence type="predicted"/>
<dbReference type="PANTHER" id="PTHR48101:SF1">
    <property type="entry name" value="METHYLMALONYL-COA MUTASE, LARGE SUBUNIT"/>
    <property type="match status" value="1"/>
</dbReference>